<evidence type="ECO:0000313" key="8">
    <source>
        <dbReference type="Proteomes" id="UP001183629"/>
    </source>
</evidence>
<sequence length="284" mass="29568">MTTVGFIGLGTMGQLMALNLARAGTDLVVWNRTASRAEPLRDAGARVAGSAAEVFTGSQVIILMLANAAAADAVLEDADVTGRIVVHMGTVAPEDSQRLESAVRAGGGTYVEAPVSGSRVPAAQGALVAMLAGDPETIETVRPLLAPMCRETIVCGPVPDALTMKLATNIFMLSSVLGLVEAFHFAARNNLDLHTLRSIVDNSQMTSDISRVKSTKLESRDFTIQGGAADVLKNLTLVAGAARAAGVSAPLTETMHRLMEETVVLGHGSDDFTAALKALEARDC</sequence>
<dbReference type="SUPFAM" id="SSF48179">
    <property type="entry name" value="6-phosphogluconate dehydrogenase C-terminal domain-like"/>
    <property type="match status" value="1"/>
</dbReference>
<dbReference type="InterPro" id="IPR008927">
    <property type="entry name" value="6-PGluconate_DH-like_C_sf"/>
</dbReference>
<dbReference type="InterPro" id="IPR002204">
    <property type="entry name" value="3-OH-isobutyrate_DH-rel_CS"/>
</dbReference>
<evidence type="ECO:0000259" key="5">
    <source>
        <dbReference type="Pfam" id="PF03446"/>
    </source>
</evidence>
<evidence type="ECO:0000256" key="1">
    <source>
        <dbReference type="ARBA" id="ARBA00009080"/>
    </source>
</evidence>
<keyword evidence="8" id="KW-1185">Reference proteome</keyword>
<dbReference type="Pfam" id="PF03446">
    <property type="entry name" value="NAD_binding_2"/>
    <property type="match status" value="1"/>
</dbReference>
<evidence type="ECO:0000259" key="6">
    <source>
        <dbReference type="Pfam" id="PF14833"/>
    </source>
</evidence>
<dbReference type="Gene3D" id="1.10.1040.10">
    <property type="entry name" value="N-(1-d-carboxylethyl)-l-norvaline Dehydrogenase, domain 2"/>
    <property type="match status" value="1"/>
</dbReference>
<gene>
    <name evidence="7" type="ORF">J2S44_006080</name>
</gene>
<dbReference type="PANTHER" id="PTHR43580">
    <property type="entry name" value="OXIDOREDUCTASE GLYR1-RELATED"/>
    <property type="match status" value="1"/>
</dbReference>
<dbReference type="AlphaFoldDB" id="A0AAE3ZXV5"/>
<dbReference type="Proteomes" id="UP001183629">
    <property type="component" value="Unassembled WGS sequence"/>
</dbReference>
<dbReference type="Gene3D" id="3.40.50.720">
    <property type="entry name" value="NAD(P)-binding Rossmann-like Domain"/>
    <property type="match status" value="1"/>
</dbReference>
<dbReference type="EMBL" id="JAVDYC010000001">
    <property type="protein sequence ID" value="MDR7325830.1"/>
    <property type="molecule type" value="Genomic_DNA"/>
</dbReference>
<dbReference type="GO" id="GO:0008442">
    <property type="term" value="F:3-hydroxyisobutyrate dehydrogenase activity"/>
    <property type="evidence" value="ECO:0007669"/>
    <property type="project" value="UniProtKB-EC"/>
</dbReference>
<reference evidence="7 8" key="1">
    <citation type="submission" date="2023-07" db="EMBL/GenBank/DDBJ databases">
        <title>Sequencing the genomes of 1000 actinobacteria strains.</title>
        <authorList>
            <person name="Klenk H.-P."/>
        </authorList>
    </citation>
    <scope>NUCLEOTIDE SEQUENCE [LARGE SCALE GENOMIC DNA]</scope>
    <source>
        <strain evidence="7 8">DSM 44711</strain>
    </source>
</reference>
<comment type="similarity">
    <text evidence="1">Belongs to the HIBADH-related family.</text>
</comment>
<accession>A0AAE3ZXV5</accession>
<protein>
    <submittedName>
        <fullName evidence="7">3-hydroxyisobutyrate dehydrogenase</fullName>
        <ecNumber evidence="7">1.1.1.31</ecNumber>
    </submittedName>
</protein>
<evidence type="ECO:0000256" key="4">
    <source>
        <dbReference type="PIRSR" id="PIRSR000103-1"/>
    </source>
</evidence>
<dbReference type="InterPro" id="IPR015815">
    <property type="entry name" value="HIBADH-related"/>
</dbReference>
<dbReference type="PROSITE" id="PS00895">
    <property type="entry name" value="3_HYDROXYISOBUT_DH"/>
    <property type="match status" value="1"/>
</dbReference>
<dbReference type="InterPro" id="IPR036291">
    <property type="entry name" value="NAD(P)-bd_dom_sf"/>
</dbReference>
<feature type="domain" description="6-phosphogluconate dehydrogenase NADP-binding" evidence="5">
    <location>
        <begin position="3"/>
        <end position="154"/>
    </location>
</feature>
<dbReference type="GO" id="GO:0050661">
    <property type="term" value="F:NADP binding"/>
    <property type="evidence" value="ECO:0007669"/>
    <property type="project" value="InterPro"/>
</dbReference>
<feature type="domain" description="3-hydroxyisobutyrate dehydrogenase-like NAD-binding" evidence="6">
    <location>
        <begin position="163"/>
        <end position="279"/>
    </location>
</feature>
<dbReference type="PANTHER" id="PTHR43580:SF2">
    <property type="entry name" value="CYTOKINE-LIKE NUCLEAR FACTOR N-PAC"/>
    <property type="match status" value="1"/>
</dbReference>
<dbReference type="InterPro" id="IPR013328">
    <property type="entry name" value="6PGD_dom2"/>
</dbReference>
<feature type="active site" evidence="4">
    <location>
        <position position="165"/>
    </location>
</feature>
<evidence type="ECO:0000256" key="3">
    <source>
        <dbReference type="ARBA" id="ARBA00023027"/>
    </source>
</evidence>
<dbReference type="SUPFAM" id="SSF51735">
    <property type="entry name" value="NAD(P)-binding Rossmann-fold domains"/>
    <property type="match status" value="1"/>
</dbReference>
<dbReference type="RefSeq" id="WP_310420859.1">
    <property type="nucleotide sequence ID" value="NZ_JAVDYC010000001.1"/>
</dbReference>
<name>A0AAE3ZXV5_9ACTN</name>
<evidence type="ECO:0000313" key="7">
    <source>
        <dbReference type="EMBL" id="MDR7325830.1"/>
    </source>
</evidence>
<dbReference type="InterPro" id="IPR029154">
    <property type="entry name" value="HIBADH-like_NADP-bd"/>
</dbReference>
<comment type="caution">
    <text evidence="7">The sequence shown here is derived from an EMBL/GenBank/DDBJ whole genome shotgun (WGS) entry which is preliminary data.</text>
</comment>
<dbReference type="GO" id="GO:0051287">
    <property type="term" value="F:NAD binding"/>
    <property type="evidence" value="ECO:0007669"/>
    <property type="project" value="InterPro"/>
</dbReference>
<keyword evidence="3" id="KW-0520">NAD</keyword>
<dbReference type="InterPro" id="IPR006115">
    <property type="entry name" value="6PGDH_NADP-bd"/>
</dbReference>
<proteinExistence type="inferred from homology"/>
<dbReference type="PIRSF" id="PIRSF000103">
    <property type="entry name" value="HIBADH"/>
    <property type="match status" value="1"/>
</dbReference>
<dbReference type="EC" id="1.1.1.31" evidence="7"/>
<keyword evidence="2 7" id="KW-0560">Oxidoreductase</keyword>
<dbReference type="InterPro" id="IPR051265">
    <property type="entry name" value="HIBADH-related_NP60_sf"/>
</dbReference>
<dbReference type="GO" id="GO:0016054">
    <property type="term" value="P:organic acid catabolic process"/>
    <property type="evidence" value="ECO:0007669"/>
    <property type="project" value="UniProtKB-ARBA"/>
</dbReference>
<dbReference type="Pfam" id="PF14833">
    <property type="entry name" value="NAD_binding_11"/>
    <property type="match status" value="1"/>
</dbReference>
<organism evidence="7 8">
    <name type="scientific">Catenuloplanes niger</name>
    <dbReference type="NCBI Taxonomy" id="587534"/>
    <lineage>
        <taxon>Bacteria</taxon>
        <taxon>Bacillati</taxon>
        <taxon>Actinomycetota</taxon>
        <taxon>Actinomycetes</taxon>
        <taxon>Micromonosporales</taxon>
        <taxon>Micromonosporaceae</taxon>
        <taxon>Catenuloplanes</taxon>
    </lineage>
</organism>
<evidence type="ECO:0000256" key="2">
    <source>
        <dbReference type="ARBA" id="ARBA00023002"/>
    </source>
</evidence>